<feature type="region of interest" description="Disordered" evidence="1">
    <location>
        <begin position="200"/>
        <end position="224"/>
    </location>
</feature>
<evidence type="ECO:0000259" key="2">
    <source>
        <dbReference type="Pfam" id="PF26215"/>
    </source>
</evidence>
<dbReference type="EMBL" id="CAJOBR010016710">
    <property type="protein sequence ID" value="CAF4916713.1"/>
    <property type="molecule type" value="Genomic_DNA"/>
</dbReference>
<evidence type="ECO:0000313" key="3">
    <source>
        <dbReference type="EMBL" id="CAF4916713.1"/>
    </source>
</evidence>
<dbReference type="InterPro" id="IPR058912">
    <property type="entry name" value="HTH_animal"/>
</dbReference>
<name>A0A821VYY7_9BILA</name>
<feature type="domain" description="Helix-turn-helix" evidence="2">
    <location>
        <begin position="36"/>
        <end position="95"/>
    </location>
</feature>
<comment type="caution">
    <text evidence="3">The sequence shown here is derived from an EMBL/GenBank/DDBJ whole genome shotgun (WGS) entry which is preliminary data.</text>
</comment>
<evidence type="ECO:0000313" key="4">
    <source>
        <dbReference type="Proteomes" id="UP000663848"/>
    </source>
</evidence>
<accession>A0A821VYY7</accession>
<protein>
    <recommendedName>
        <fullName evidence="2">Helix-turn-helix domain-containing protein</fullName>
    </recommendedName>
</protein>
<feature type="compositionally biased region" description="Polar residues" evidence="1">
    <location>
        <begin position="213"/>
        <end position="224"/>
    </location>
</feature>
<evidence type="ECO:0000256" key="1">
    <source>
        <dbReference type="SAM" id="MobiDB-lite"/>
    </source>
</evidence>
<reference evidence="3" key="1">
    <citation type="submission" date="2021-02" db="EMBL/GenBank/DDBJ databases">
        <authorList>
            <person name="Nowell W R."/>
        </authorList>
    </citation>
    <scope>NUCLEOTIDE SEQUENCE</scope>
</reference>
<sequence>MDNEYTHTHTLLDVTLTNDNGYLTTSIFHKSAAEPYILPYTSDHPRHVYNNILYAALLRAARICSNVEDFDMERIRIDLSLLLNEYPPSFISKHFIRFFEINNAISVLNSLNPEAYHALHQKLLHQPTRCEKQIQANDEDTNPMPDVLKKKKPWDPNFMYAKYNYESGPSVEHVHIKFAVKTTRTLEDAFVNKRPPKHMLLRKPTNVLPPPESTRNNPKKSNSNQVKLKLKIKTFHETSITKSNIQHNLKSRYPFSGYIQVDTSTTVETRLHLERKYLSKRNNDKLIKFKEDISEKQLLKTISTASFMKNQPNEYMNRLITIREKQAEIWKEQVKFETIIYCKFLPETFDQLERFFTHTDYLPLNNNEKIIETKNKRYKIIQETKRQWLNYFLNIYEIKIQEYEAQYQD</sequence>
<dbReference type="Proteomes" id="UP000663848">
    <property type="component" value="Unassembled WGS sequence"/>
</dbReference>
<gene>
    <name evidence="3" type="ORF">QYT958_LOCUS31333</name>
</gene>
<organism evidence="3 4">
    <name type="scientific">Rotaria socialis</name>
    <dbReference type="NCBI Taxonomy" id="392032"/>
    <lineage>
        <taxon>Eukaryota</taxon>
        <taxon>Metazoa</taxon>
        <taxon>Spiralia</taxon>
        <taxon>Gnathifera</taxon>
        <taxon>Rotifera</taxon>
        <taxon>Eurotatoria</taxon>
        <taxon>Bdelloidea</taxon>
        <taxon>Philodinida</taxon>
        <taxon>Philodinidae</taxon>
        <taxon>Rotaria</taxon>
    </lineage>
</organism>
<dbReference type="AlphaFoldDB" id="A0A821VYY7"/>
<dbReference type="Pfam" id="PF26215">
    <property type="entry name" value="HTH_animal"/>
    <property type="match status" value="1"/>
</dbReference>
<proteinExistence type="predicted"/>